<evidence type="ECO:0000313" key="1">
    <source>
        <dbReference type="EMBL" id="SGZ40671.1"/>
    </source>
</evidence>
<dbReference type="EMBL" id="FQNF01000059">
    <property type="protein sequence ID" value="SGZ40671.1"/>
    <property type="molecule type" value="Genomic_DNA"/>
</dbReference>
<sequence length="493" mass="57876">MLRNIFKNQVRFNSSFNGFKSALHPEVNDYFSDETKNPNKSYVPLKNINYLFEKSLSNLTNELKEFHDEDLALKYNDPSVIYDFENTIPKLHSFKNEAKVDYNKDINRFFLYEKWTLDKSYSNKFMTSSVALKDKVNSLSHPSNMLVKDGKTNYNALDPNHKESLITHDDGYLVENRDQTLHKFGQRVDNDLIGGKFAIFEFLENSKLLPDTLPTILDLNTIMRFRFPFNSKSSFNVYTTSDEMIKDQKDVEGVRKIVNEYNNPLTWLKCGTVLNNDVLQTVPEFQIFDLRRNKVTLDLKELIDIKIPRNLDEIAETKDILKDVPRRDISIEDIKKTKYSIMMVTPDVVDYERASFKSRLHYMLCDIQIKDLNDNFVSEFKEGVKVIQEYTPPMPMKGETHPQRFAFLLLEQPEDMDVAALKKRVDELDLEHDFDIRQLVKEFNLYPIGANAFRTKYDSFLPMSVDHHSIEKELDFYIDPEEGEVREYKPKSN</sequence>
<dbReference type="PANTHER" id="PTHR11362">
    <property type="entry name" value="PHOSPHATIDYLETHANOLAMINE-BINDING PROTEIN"/>
    <property type="match status" value="1"/>
</dbReference>
<keyword evidence="2" id="KW-1185">Reference proteome</keyword>
<name>A0A1L0D0M3_9ASCO</name>
<dbReference type="CDD" id="cd00866">
    <property type="entry name" value="PEBP_euk"/>
    <property type="match status" value="1"/>
</dbReference>
<dbReference type="OrthoDB" id="2153661at2759"/>
<accession>A0A1L0D0M3</accession>
<dbReference type="InterPro" id="IPR036610">
    <property type="entry name" value="PEBP-like_sf"/>
</dbReference>
<dbReference type="VEuPathDB" id="FungiDB:HGUI_02871"/>
<dbReference type="AlphaFoldDB" id="A0A1L0D0M3"/>
<protein>
    <submittedName>
        <fullName evidence="1">Uncharacterized protein</fullName>
    </submittedName>
</protein>
<proteinExistence type="predicted"/>
<gene>
    <name evidence="1" type="ORF">HGUI_02871</name>
</gene>
<evidence type="ECO:0000313" key="2">
    <source>
        <dbReference type="Proteomes" id="UP000183365"/>
    </source>
</evidence>
<dbReference type="Gene3D" id="3.90.280.10">
    <property type="entry name" value="PEBP-like"/>
    <property type="match status" value="1"/>
</dbReference>
<dbReference type="Proteomes" id="UP000183365">
    <property type="component" value="Unassembled WGS sequence"/>
</dbReference>
<dbReference type="SUPFAM" id="SSF49777">
    <property type="entry name" value="PEBP-like"/>
    <property type="match status" value="1"/>
</dbReference>
<organism evidence="1 2">
    <name type="scientific">Hanseniaspora guilliermondii</name>
    <dbReference type="NCBI Taxonomy" id="56406"/>
    <lineage>
        <taxon>Eukaryota</taxon>
        <taxon>Fungi</taxon>
        <taxon>Dikarya</taxon>
        <taxon>Ascomycota</taxon>
        <taxon>Saccharomycotina</taxon>
        <taxon>Saccharomycetes</taxon>
        <taxon>Saccharomycodales</taxon>
        <taxon>Saccharomycodaceae</taxon>
        <taxon>Hanseniaspora</taxon>
    </lineage>
</organism>
<dbReference type="InterPro" id="IPR035810">
    <property type="entry name" value="PEBP_euk"/>
</dbReference>
<dbReference type="PANTHER" id="PTHR11362:SF82">
    <property type="entry name" value="PHOSPHATIDYLETHANOLAMINE-BINDING PROTEIN 4"/>
    <property type="match status" value="1"/>
</dbReference>
<reference evidence="2" key="1">
    <citation type="submission" date="2016-11" db="EMBL/GenBank/DDBJ databases">
        <authorList>
            <person name="Guldener U."/>
        </authorList>
    </citation>
    <scope>NUCLEOTIDE SEQUENCE [LARGE SCALE GENOMIC DNA]</scope>
</reference>